<dbReference type="Proteomes" id="UP000574369">
    <property type="component" value="Unassembled WGS sequence"/>
</dbReference>
<proteinExistence type="predicted"/>
<evidence type="ECO:0000259" key="1">
    <source>
        <dbReference type="PROSITE" id="PS51186"/>
    </source>
</evidence>
<dbReference type="PANTHER" id="PTHR43441:SF3">
    <property type="entry name" value="ACETYLTRANSFERASE"/>
    <property type="match status" value="1"/>
</dbReference>
<sequence length="170" mass="18816">MLRPPRAGDGPAVHAAVVESLEALRAWPASLPWALQAPSVDASEAFCRQSDAAWTLRTALTYLAFDAQGQLVVNCSLHTIQWELPKFELGFWCRSSRTRQGYAAEACEALVQYALEALGARRIEALPDEANTPSRAVCERVGLQLEGILRHERVTPEGQLRNTCVYARIR</sequence>
<organism evidence="2 3">
    <name type="scientific">Roseateles terrae</name>
    <dbReference type="NCBI Taxonomy" id="431060"/>
    <lineage>
        <taxon>Bacteria</taxon>
        <taxon>Pseudomonadati</taxon>
        <taxon>Pseudomonadota</taxon>
        <taxon>Betaproteobacteria</taxon>
        <taxon>Burkholderiales</taxon>
        <taxon>Sphaerotilaceae</taxon>
        <taxon>Roseateles</taxon>
    </lineage>
</organism>
<dbReference type="InterPro" id="IPR016181">
    <property type="entry name" value="Acyl_CoA_acyltransferase"/>
</dbReference>
<dbReference type="Pfam" id="PF13302">
    <property type="entry name" value="Acetyltransf_3"/>
    <property type="match status" value="1"/>
</dbReference>
<dbReference type="InterPro" id="IPR051908">
    <property type="entry name" value="Ribosomal_N-acetyltransferase"/>
</dbReference>
<dbReference type="RefSeq" id="WP_221193668.1">
    <property type="nucleotide sequence ID" value="NZ_JACHXO010000001.1"/>
</dbReference>
<reference evidence="2 3" key="1">
    <citation type="submission" date="2020-08" db="EMBL/GenBank/DDBJ databases">
        <title>Genomic Encyclopedia of Type Strains, Phase III (KMG-III): the genomes of soil and plant-associated and newly described type strains.</title>
        <authorList>
            <person name="Whitman W."/>
        </authorList>
    </citation>
    <scope>NUCLEOTIDE SEQUENCE [LARGE SCALE GENOMIC DNA]</scope>
    <source>
        <strain evidence="2 3">CECT 7247</strain>
    </source>
</reference>
<evidence type="ECO:0000313" key="2">
    <source>
        <dbReference type="EMBL" id="MBB3193049.1"/>
    </source>
</evidence>
<dbReference type="PANTHER" id="PTHR43441">
    <property type="entry name" value="RIBOSOMAL-PROTEIN-SERINE ACETYLTRANSFERASE"/>
    <property type="match status" value="1"/>
</dbReference>
<evidence type="ECO:0000313" key="3">
    <source>
        <dbReference type="Proteomes" id="UP000574369"/>
    </source>
</evidence>
<dbReference type="Gene3D" id="3.40.630.30">
    <property type="match status" value="1"/>
</dbReference>
<protein>
    <recommendedName>
        <fullName evidence="1">N-acetyltransferase domain-containing protein</fullName>
    </recommendedName>
</protein>
<feature type="domain" description="N-acetyltransferase" evidence="1">
    <location>
        <begin position="11"/>
        <end position="170"/>
    </location>
</feature>
<accession>A0ABR6GP76</accession>
<gene>
    <name evidence="2" type="ORF">FHS28_000414</name>
</gene>
<dbReference type="EMBL" id="JACHXO010000001">
    <property type="protein sequence ID" value="MBB3193049.1"/>
    <property type="molecule type" value="Genomic_DNA"/>
</dbReference>
<dbReference type="InterPro" id="IPR000182">
    <property type="entry name" value="GNAT_dom"/>
</dbReference>
<dbReference type="PROSITE" id="PS51186">
    <property type="entry name" value="GNAT"/>
    <property type="match status" value="1"/>
</dbReference>
<keyword evidence="3" id="KW-1185">Reference proteome</keyword>
<dbReference type="SUPFAM" id="SSF55729">
    <property type="entry name" value="Acyl-CoA N-acyltransferases (Nat)"/>
    <property type="match status" value="1"/>
</dbReference>
<name>A0ABR6GP76_9BURK</name>
<comment type="caution">
    <text evidence="2">The sequence shown here is derived from an EMBL/GenBank/DDBJ whole genome shotgun (WGS) entry which is preliminary data.</text>
</comment>